<gene>
    <name evidence="3" type="ORF">TresaDRAFT_2675</name>
</gene>
<keyword evidence="1" id="KW-0802">TPR repeat</keyword>
<dbReference type="STRING" id="907348.TresaDRAFT_2675"/>
<dbReference type="Gene3D" id="1.25.40.10">
    <property type="entry name" value="Tetratricopeptide repeat domain"/>
    <property type="match status" value="3"/>
</dbReference>
<accession>H7EHP5</accession>
<dbReference type="SMART" id="SM00028">
    <property type="entry name" value="TPR"/>
    <property type="match status" value="2"/>
</dbReference>
<dbReference type="InterPro" id="IPR011990">
    <property type="entry name" value="TPR-like_helical_dom_sf"/>
</dbReference>
<dbReference type="Proteomes" id="UP000003571">
    <property type="component" value="Unassembled WGS sequence"/>
</dbReference>
<organism evidence="3 4">
    <name type="scientific">Treponema saccharophilum DSM 2985</name>
    <dbReference type="NCBI Taxonomy" id="907348"/>
    <lineage>
        <taxon>Bacteria</taxon>
        <taxon>Pseudomonadati</taxon>
        <taxon>Spirochaetota</taxon>
        <taxon>Spirochaetia</taxon>
        <taxon>Spirochaetales</taxon>
        <taxon>Treponemataceae</taxon>
        <taxon>Treponema</taxon>
    </lineage>
</organism>
<feature type="signal peptide" evidence="2">
    <location>
        <begin position="1"/>
        <end position="20"/>
    </location>
</feature>
<dbReference type="PROSITE" id="PS50005">
    <property type="entry name" value="TPR"/>
    <property type="match status" value="1"/>
</dbReference>
<dbReference type="PATRIC" id="fig|907348.3.peg.317"/>
<protein>
    <submittedName>
        <fullName evidence="3">Uncharacterized protein</fullName>
    </submittedName>
</protein>
<keyword evidence="2" id="KW-0732">Signal</keyword>
<name>H7EHP5_9SPIR</name>
<evidence type="ECO:0000256" key="1">
    <source>
        <dbReference type="PROSITE-ProRule" id="PRU00339"/>
    </source>
</evidence>
<dbReference type="EMBL" id="AGRW01000029">
    <property type="protein sequence ID" value="EIC02921.1"/>
    <property type="molecule type" value="Genomic_DNA"/>
</dbReference>
<sequence length="670" mass="75170">MRRSTVFRCFAIFAAISVFCAVFSSCEKTNEHYSFLASIQNVDDLVMKKDFSGALKLLKKSEKYAYNYQARLGLYKRYKYLGEKKLAEKALKKGLKKFPGNPELAAVYGQFLLREGRAGDAEKVTKILSGTKYGSVYSEAVLKNSSTKSLPVYMSDKFIDIYKDIYANTRNPAWLVNCALIYLSNGEYLKASLLQEGILRNGAKLKFVSRAEAEAFASSSVFWALVQFDAANYDICLQNLSNAVKFTTSEEVRSLAASVSSDCYMQLDEIEQAEKARSAYIESSPEKIPDIVAVNSALWSYENRQYRRAYDLLFSVLERNPSYAPALLSYGKLAWEDSLPVEMTDLEKTVRKTTLRTEKMREFDERPRFLISDAIHRLSEIEDKSRGDEKTGEVSEMNLIDSLIVERISLFMRANSELPINAKTAEIWRTLEKNESGLNMYPSLLVYYCVQKLISYGFIDDARTLFSNYISAKYLGAKDGGENGDVPVASRENEPVEVKMDMFGGEYREKSEKVPESVVRLAFGDRVAKSVASMSIWEVELAAYFSLIDGNVSAAKRLYEFVLFESGGVVNSYDVAQSFENVSVFATPASAINLSMIYSSTGESQKALSLYGLAAGKCESVALKSKILYRIAVIQFSLGNVEQAKLSIDYSLSLDPQNAEARLFRRKISG</sequence>
<evidence type="ECO:0000256" key="2">
    <source>
        <dbReference type="SAM" id="SignalP"/>
    </source>
</evidence>
<dbReference type="InterPro" id="IPR019734">
    <property type="entry name" value="TPR_rpt"/>
</dbReference>
<dbReference type="SUPFAM" id="SSF48452">
    <property type="entry name" value="TPR-like"/>
    <property type="match status" value="2"/>
</dbReference>
<comment type="caution">
    <text evidence="3">The sequence shown here is derived from an EMBL/GenBank/DDBJ whole genome shotgun (WGS) entry which is preliminary data.</text>
</comment>
<keyword evidence="4" id="KW-1185">Reference proteome</keyword>
<feature type="chain" id="PRO_5003608644" evidence="2">
    <location>
        <begin position="21"/>
        <end position="670"/>
    </location>
</feature>
<reference evidence="3 4" key="1">
    <citation type="submission" date="2011-09" db="EMBL/GenBank/DDBJ databases">
        <title>The draft genome of Treponema saccharophilum DSM 2985.</title>
        <authorList>
            <consortium name="US DOE Joint Genome Institute (JGI-PGF)"/>
            <person name="Lucas S."/>
            <person name="Copeland A."/>
            <person name="Lapidus A."/>
            <person name="Glavina del Rio T."/>
            <person name="Dalin E."/>
            <person name="Tice H."/>
            <person name="Bruce D."/>
            <person name="Goodwin L."/>
            <person name="Pitluck S."/>
            <person name="Peters L."/>
            <person name="Kyrpides N."/>
            <person name="Mavromatis K."/>
            <person name="Ivanova N."/>
            <person name="Markowitz V."/>
            <person name="Cheng J.-F."/>
            <person name="Hugenholtz P."/>
            <person name="Woyke T."/>
            <person name="Wu D."/>
            <person name="Gronow S."/>
            <person name="Wellnitz S."/>
            <person name="Brambilla E."/>
            <person name="Klenk H.-P."/>
            <person name="Eisen J.A."/>
        </authorList>
    </citation>
    <scope>NUCLEOTIDE SEQUENCE [LARGE SCALE GENOMIC DNA]</scope>
    <source>
        <strain evidence="3 4">DSM 2985</strain>
    </source>
</reference>
<dbReference type="eggNOG" id="ENOG502ZEJ2">
    <property type="taxonomic scope" value="Bacteria"/>
</dbReference>
<evidence type="ECO:0000313" key="3">
    <source>
        <dbReference type="EMBL" id="EIC02921.1"/>
    </source>
</evidence>
<feature type="repeat" description="TPR" evidence="1">
    <location>
        <begin position="625"/>
        <end position="658"/>
    </location>
</feature>
<dbReference type="RefSeq" id="WP_002702232.1">
    <property type="nucleotide sequence ID" value="NZ_AGRW01000029.1"/>
</dbReference>
<dbReference type="PROSITE" id="PS51257">
    <property type="entry name" value="PROKAR_LIPOPROTEIN"/>
    <property type="match status" value="1"/>
</dbReference>
<proteinExistence type="predicted"/>
<evidence type="ECO:0000313" key="4">
    <source>
        <dbReference type="Proteomes" id="UP000003571"/>
    </source>
</evidence>
<dbReference type="OrthoDB" id="354167at2"/>
<dbReference type="AlphaFoldDB" id="H7EHP5"/>